<dbReference type="InterPro" id="IPR036322">
    <property type="entry name" value="WD40_repeat_dom_sf"/>
</dbReference>
<dbReference type="SUPFAM" id="SSF50978">
    <property type="entry name" value="WD40 repeat-like"/>
    <property type="match status" value="1"/>
</dbReference>
<dbReference type="Gene3D" id="2.130.10.10">
    <property type="entry name" value="YVTN repeat-like/Quinoprotein amine dehydrogenase"/>
    <property type="match status" value="2"/>
</dbReference>
<dbReference type="InterPro" id="IPR007319">
    <property type="entry name" value="WDR36/Utp21_C"/>
</dbReference>
<feature type="domain" description="WDR36/Utp21 N-terminal" evidence="6">
    <location>
        <begin position="56"/>
        <end position="331"/>
    </location>
</feature>
<name>A0A1E4TRU0_PACTA</name>
<feature type="domain" description="WDR36/Utp21 C-terminal" evidence="5">
    <location>
        <begin position="728"/>
        <end position="962"/>
    </location>
</feature>
<protein>
    <submittedName>
        <fullName evidence="7">Uncharacterized protein</fullName>
    </submittedName>
</protein>
<accession>A0A1E4TRU0</accession>
<feature type="repeat" description="WD" evidence="3">
    <location>
        <begin position="593"/>
        <end position="634"/>
    </location>
</feature>
<dbReference type="FunFam" id="2.130.10.10:FF:000410">
    <property type="entry name" value="U3 small nucleolar RNA-associated protein 21"/>
    <property type="match status" value="1"/>
</dbReference>
<evidence type="ECO:0000256" key="3">
    <source>
        <dbReference type="PROSITE-ProRule" id="PRU00221"/>
    </source>
</evidence>
<dbReference type="GO" id="GO:0006364">
    <property type="term" value="P:rRNA processing"/>
    <property type="evidence" value="ECO:0007669"/>
    <property type="project" value="EnsemblFungi"/>
</dbReference>
<dbReference type="PANTHER" id="PTHR22840">
    <property type="entry name" value="WD REPEAT-CONTAINING PROTEIN 36"/>
    <property type="match status" value="1"/>
</dbReference>
<feature type="region of interest" description="Disordered" evidence="4">
    <location>
        <begin position="393"/>
        <end position="412"/>
    </location>
</feature>
<dbReference type="GO" id="GO:0034388">
    <property type="term" value="C:Pwp2p-containing subcomplex of 90S preribosome"/>
    <property type="evidence" value="ECO:0007669"/>
    <property type="project" value="EnsemblFungi"/>
</dbReference>
<dbReference type="SMART" id="SM00320">
    <property type="entry name" value="WD40"/>
    <property type="match status" value="9"/>
</dbReference>
<dbReference type="GO" id="GO:0032040">
    <property type="term" value="C:small-subunit processome"/>
    <property type="evidence" value="ECO:0007669"/>
    <property type="project" value="EnsemblFungi"/>
</dbReference>
<evidence type="ECO:0000256" key="1">
    <source>
        <dbReference type="ARBA" id="ARBA00022574"/>
    </source>
</evidence>
<dbReference type="PROSITE" id="PS50082">
    <property type="entry name" value="WD_REPEATS_2"/>
    <property type="match status" value="1"/>
</dbReference>
<sequence length="965" mass="107688">MPAIVDGIKKRKLDNGSGSAVKGKRASKIFSPFRAIGAVTNEIPFAVGSLGNSFYIVTSVGSSFQIYDANTLNLLFVSKKQTPGKINYITAHFHYVYCCWDNCVGIYKRGNLEHLINVDTNEKLIKLLIFGDYLICSTKNEVFIYKKNLDSDKKFFVTEFYSSFKIAFDEIIDIVHPPTYLNKIVIATQTNLIIYNVKTVKLIFTSEIFANSLTTLEVAPVLDIVAIGFNNGEIFFYNLRKGKIFKKISTGINSSKITSLSFRTDGSQHLVASFSNGDLFFYDLDNKSRLHLLRNAHKEIYGGVSKVAFLNNQPVLITNGGDNHLKEYCFDPSLSSSNSSIVSPPRHLRSRGGHSAPISTLIFDDDEKSHFIFSASKDRSFWKFSLRKDAQSQELSQRAQKQKNLDNSTNDKRIAGQTLKEKFPEIICMAESKSREGDWENVITGHKDEAFARTWDSRNNRVGRWQLKTIDNGNVKSCCISHCGNFGLVGSSNGGIGVYNLQSGLLRREYKLHKRPVTGIAIDGMNRKMVSCALDGIVGFYDFTNSKFLGKLQLSSSITQMVYHKSSDLVALALDDLSIVVVDVITQKPIRVFVGHTNRITSFGFSNDGRWLFSASLDSTVRTWDLPTGGCIDGFKVPSVVTNLKMSPNGEYLATSHVNSNGINLWTNRSQFKAVSLRHIDDDTLFQQIALPNASGDGGSSILDGAFDDNEEGENKDGDHINQYETLDQINSELVTLSLEPRSKFNTLLHIDTIRKRNKPKEAPKKPENAPFFLSLGGDAVGDRASIAEKNGQGNDDSVDIEDKFESSRLAALRPNDAKISFESEFTQELRLASKNNNYDVFLQKLVNFPPAIIDLEIKSLDSLAPYKELISFVQALTVALKSNKNYELVQVLMSIFLKNHGDVIYNLKTNNNNNSDQEAITTNTPSTILLKSLEEWETLNNENNGKIEDLVKYCSGVVNFFSVN</sequence>
<dbReference type="InterPro" id="IPR059157">
    <property type="entry name" value="WDR36-Utp21_N"/>
</dbReference>
<dbReference type="PROSITE" id="PS00678">
    <property type="entry name" value="WD_REPEATS_1"/>
    <property type="match status" value="1"/>
</dbReference>
<dbReference type="AlphaFoldDB" id="A0A1E4TRU0"/>
<dbReference type="PROSITE" id="PS50294">
    <property type="entry name" value="WD_REPEATS_REGION"/>
    <property type="match status" value="1"/>
</dbReference>
<evidence type="ECO:0000256" key="2">
    <source>
        <dbReference type="ARBA" id="ARBA00022737"/>
    </source>
</evidence>
<dbReference type="InterPro" id="IPR011047">
    <property type="entry name" value="Quinoprotein_ADH-like_sf"/>
</dbReference>
<evidence type="ECO:0000256" key="4">
    <source>
        <dbReference type="SAM" id="MobiDB-lite"/>
    </source>
</evidence>
<dbReference type="Proteomes" id="UP000094236">
    <property type="component" value="Unassembled WGS sequence"/>
</dbReference>
<dbReference type="InterPro" id="IPR019775">
    <property type="entry name" value="WD40_repeat_CS"/>
</dbReference>
<evidence type="ECO:0000259" key="5">
    <source>
        <dbReference type="Pfam" id="PF04192"/>
    </source>
</evidence>
<reference evidence="8" key="1">
    <citation type="submission" date="2016-05" db="EMBL/GenBank/DDBJ databases">
        <title>Comparative genomics of biotechnologically important yeasts.</title>
        <authorList>
            <consortium name="DOE Joint Genome Institute"/>
            <person name="Riley R."/>
            <person name="Haridas S."/>
            <person name="Wolfe K.H."/>
            <person name="Lopes M.R."/>
            <person name="Hittinger C.T."/>
            <person name="Goker M."/>
            <person name="Salamov A."/>
            <person name="Wisecaver J."/>
            <person name="Long T.M."/>
            <person name="Aerts A.L."/>
            <person name="Barry K."/>
            <person name="Choi C."/>
            <person name="Clum A."/>
            <person name="Coughlan A.Y."/>
            <person name="Deshpande S."/>
            <person name="Douglass A.P."/>
            <person name="Hanson S.J."/>
            <person name="Klenk H.-P."/>
            <person name="Labutti K."/>
            <person name="Lapidus A."/>
            <person name="Lindquist E."/>
            <person name="Lipzen A."/>
            <person name="Meier-Kolthoff J.P."/>
            <person name="Ohm R.A."/>
            <person name="Otillar R.P."/>
            <person name="Pangilinan J."/>
            <person name="Peng Y."/>
            <person name="Rokas A."/>
            <person name="Rosa C.A."/>
            <person name="Scheuner C."/>
            <person name="Sibirny A.A."/>
            <person name="Slot J.C."/>
            <person name="Stielow J.B."/>
            <person name="Sun H."/>
            <person name="Kurtzman C.P."/>
            <person name="Blackwell M."/>
            <person name="Grigoriev I.V."/>
            <person name="Jeffries T.W."/>
        </authorList>
    </citation>
    <scope>NUCLEOTIDE SEQUENCE [LARGE SCALE GENOMIC DNA]</scope>
    <source>
        <strain evidence="8">NRRL Y-2460</strain>
    </source>
</reference>
<proteinExistence type="predicted"/>
<dbReference type="InterPro" id="IPR001680">
    <property type="entry name" value="WD40_rpt"/>
</dbReference>
<dbReference type="InterPro" id="IPR015943">
    <property type="entry name" value="WD40/YVTN_repeat-like_dom_sf"/>
</dbReference>
<evidence type="ECO:0000259" key="6">
    <source>
        <dbReference type="Pfam" id="PF25171"/>
    </source>
</evidence>
<dbReference type="Pfam" id="PF25168">
    <property type="entry name" value="Beta-prop_WDR36-Utp21_2nd"/>
    <property type="match status" value="1"/>
</dbReference>
<organism evidence="7 8">
    <name type="scientific">Pachysolen tannophilus NRRL Y-2460</name>
    <dbReference type="NCBI Taxonomy" id="669874"/>
    <lineage>
        <taxon>Eukaryota</taxon>
        <taxon>Fungi</taxon>
        <taxon>Dikarya</taxon>
        <taxon>Ascomycota</taxon>
        <taxon>Saccharomycotina</taxon>
        <taxon>Pichiomycetes</taxon>
        <taxon>Pachysolenaceae</taxon>
        <taxon>Pachysolen</taxon>
    </lineage>
</organism>
<dbReference type="OrthoDB" id="10250769at2759"/>
<dbReference type="Pfam" id="PF04192">
    <property type="entry name" value="Utp21"/>
    <property type="match status" value="1"/>
</dbReference>
<dbReference type="STRING" id="669874.A0A1E4TRU0"/>
<dbReference type="SUPFAM" id="SSF50998">
    <property type="entry name" value="Quinoprotein alcohol dehydrogenase-like"/>
    <property type="match status" value="1"/>
</dbReference>
<gene>
    <name evidence="7" type="ORF">PACTADRAFT_51296</name>
</gene>
<evidence type="ECO:0000313" key="8">
    <source>
        <dbReference type="Proteomes" id="UP000094236"/>
    </source>
</evidence>
<dbReference type="CDD" id="cd00200">
    <property type="entry name" value="WD40"/>
    <property type="match status" value="1"/>
</dbReference>
<dbReference type="PANTHER" id="PTHR22840:SF12">
    <property type="entry name" value="WD REPEAT-CONTAINING PROTEIN 36"/>
    <property type="match status" value="1"/>
</dbReference>
<keyword evidence="8" id="KW-1185">Reference proteome</keyword>
<evidence type="ECO:0000313" key="7">
    <source>
        <dbReference type="EMBL" id="ODV94460.1"/>
    </source>
</evidence>
<keyword evidence="1 3" id="KW-0853">WD repeat</keyword>
<dbReference type="Pfam" id="PF25171">
    <property type="entry name" value="Beta-prop_WDR36-Utp21_1st"/>
    <property type="match status" value="1"/>
</dbReference>
<keyword evidence="2" id="KW-0677">Repeat</keyword>
<dbReference type="EMBL" id="KV454016">
    <property type="protein sequence ID" value="ODV94460.1"/>
    <property type="molecule type" value="Genomic_DNA"/>
</dbReference>